<evidence type="ECO:0000313" key="2">
    <source>
        <dbReference type="Proteomes" id="UP001227126"/>
    </source>
</evidence>
<keyword evidence="2" id="KW-1185">Reference proteome</keyword>
<accession>A0ABT7FES0</accession>
<gene>
    <name evidence="1" type="ORF">QO034_10865</name>
</gene>
<protein>
    <submittedName>
        <fullName evidence="1">Uncharacterized protein</fullName>
    </submittedName>
</protein>
<name>A0ABT7FES0_9RHOB</name>
<reference evidence="1 2" key="1">
    <citation type="submission" date="2023-05" db="EMBL/GenBank/DDBJ databases">
        <title>Sedimentitalea sp. nov. JM2-8.</title>
        <authorList>
            <person name="Huang J."/>
        </authorList>
    </citation>
    <scope>NUCLEOTIDE SEQUENCE [LARGE SCALE GENOMIC DNA]</scope>
    <source>
        <strain evidence="1 2">JM2-8</strain>
    </source>
</reference>
<dbReference type="Proteomes" id="UP001227126">
    <property type="component" value="Unassembled WGS sequence"/>
</dbReference>
<sequence length="84" mass="9330">MSYANTEALKERTRERVPLQWAATQIEAFDDTGSWGDEAEAAFAEVLRSGNGAAAEMLRAMRSFLGENDMMAILTVITMRLTEL</sequence>
<dbReference type="EMBL" id="JASNJE010000011">
    <property type="protein sequence ID" value="MDK3073613.1"/>
    <property type="molecule type" value="Genomic_DNA"/>
</dbReference>
<evidence type="ECO:0000313" key="1">
    <source>
        <dbReference type="EMBL" id="MDK3073613.1"/>
    </source>
</evidence>
<proteinExistence type="predicted"/>
<organism evidence="1 2">
    <name type="scientific">Sedimentitalea xiamensis</name>
    <dbReference type="NCBI Taxonomy" id="3050037"/>
    <lineage>
        <taxon>Bacteria</taxon>
        <taxon>Pseudomonadati</taxon>
        <taxon>Pseudomonadota</taxon>
        <taxon>Alphaproteobacteria</taxon>
        <taxon>Rhodobacterales</taxon>
        <taxon>Paracoccaceae</taxon>
        <taxon>Sedimentitalea</taxon>
    </lineage>
</organism>
<dbReference type="RefSeq" id="WP_284485553.1">
    <property type="nucleotide sequence ID" value="NZ_JASNJE010000011.1"/>
</dbReference>
<comment type="caution">
    <text evidence="1">The sequence shown here is derived from an EMBL/GenBank/DDBJ whole genome shotgun (WGS) entry which is preliminary data.</text>
</comment>